<proteinExistence type="inferred from homology"/>
<dbReference type="GO" id="GO:0015081">
    <property type="term" value="F:sodium ion transmembrane transporter activity"/>
    <property type="evidence" value="ECO:0007669"/>
    <property type="project" value="EnsemblPlants"/>
</dbReference>
<feature type="transmembrane region" description="Helical" evidence="12">
    <location>
        <begin position="347"/>
        <end position="369"/>
    </location>
</feature>
<evidence type="ECO:0000256" key="7">
    <source>
        <dbReference type="ARBA" id="ARBA00022989"/>
    </source>
</evidence>
<dbReference type="Pfam" id="PF01699">
    <property type="entry name" value="Na_Ca_ex"/>
    <property type="match status" value="2"/>
</dbReference>
<evidence type="ECO:0000256" key="8">
    <source>
        <dbReference type="ARBA" id="ARBA00023053"/>
    </source>
</evidence>
<feature type="transmembrane region" description="Helical" evidence="12">
    <location>
        <begin position="283"/>
        <end position="304"/>
    </location>
</feature>
<keyword evidence="9 12" id="KW-0472">Membrane</keyword>
<feature type="domain" description="Sodium/calcium exchanger membrane region" evidence="13">
    <location>
        <begin position="248"/>
        <end position="398"/>
    </location>
</feature>
<feature type="transmembrane region" description="Helical" evidence="12">
    <location>
        <begin position="311"/>
        <end position="335"/>
    </location>
</feature>
<reference evidence="14" key="2">
    <citation type="submission" date="2021-03" db="UniProtKB">
        <authorList>
            <consortium name="EnsemblPlants"/>
        </authorList>
    </citation>
    <scope>IDENTIFICATION</scope>
</reference>
<dbReference type="EnsemblPlants" id="AUR62000892-RA">
    <property type="protein sequence ID" value="AUR62000892-RA:cds"/>
    <property type="gene ID" value="AUR62000892"/>
</dbReference>
<dbReference type="GO" id="GO:0015297">
    <property type="term" value="F:antiporter activity"/>
    <property type="evidence" value="ECO:0007669"/>
    <property type="project" value="UniProtKB-KW"/>
</dbReference>
<feature type="transmembrane region" description="Helical" evidence="12">
    <location>
        <begin position="64"/>
        <end position="82"/>
    </location>
</feature>
<dbReference type="Gramene" id="AUR62000892-RA">
    <property type="protein sequence ID" value="AUR62000892-RA:cds"/>
    <property type="gene ID" value="AUR62000892"/>
</dbReference>
<organism evidence="14 15">
    <name type="scientific">Chenopodium quinoa</name>
    <name type="common">Quinoa</name>
    <dbReference type="NCBI Taxonomy" id="63459"/>
    <lineage>
        <taxon>Eukaryota</taxon>
        <taxon>Viridiplantae</taxon>
        <taxon>Streptophyta</taxon>
        <taxon>Embryophyta</taxon>
        <taxon>Tracheophyta</taxon>
        <taxon>Spermatophyta</taxon>
        <taxon>Magnoliopsida</taxon>
        <taxon>eudicotyledons</taxon>
        <taxon>Gunneridae</taxon>
        <taxon>Pentapetalae</taxon>
        <taxon>Caryophyllales</taxon>
        <taxon>Chenopodiaceae</taxon>
        <taxon>Chenopodioideae</taxon>
        <taxon>Atripliceae</taxon>
        <taxon>Chenopodium</taxon>
    </lineage>
</organism>
<evidence type="ECO:0000256" key="2">
    <source>
        <dbReference type="ARBA" id="ARBA00022448"/>
    </source>
</evidence>
<protein>
    <recommendedName>
        <fullName evidence="13">Sodium/calcium exchanger membrane region domain-containing protein</fullName>
    </recommendedName>
</protein>
<feature type="domain" description="Sodium/calcium exchanger membrane region" evidence="13">
    <location>
        <begin position="2"/>
        <end position="108"/>
    </location>
</feature>
<dbReference type="PANTHER" id="PTHR12266">
    <property type="entry name" value="NA+/CA2+ K+ INDEPENDENT EXCHANGER"/>
    <property type="match status" value="1"/>
</dbReference>
<evidence type="ECO:0000256" key="4">
    <source>
        <dbReference type="ARBA" id="ARBA00022538"/>
    </source>
</evidence>
<feature type="transmembrane region" description="Helical" evidence="12">
    <location>
        <begin position="381"/>
        <end position="401"/>
    </location>
</feature>
<feature type="transmembrane region" description="Helical" evidence="12">
    <location>
        <begin position="88"/>
        <end position="108"/>
    </location>
</feature>
<comment type="subcellular location">
    <subcellularLocation>
        <location evidence="1">Membrane</location>
        <topology evidence="1">Multi-pass membrane protein</topology>
    </subcellularLocation>
</comment>
<dbReference type="GO" id="GO:0005886">
    <property type="term" value="C:plasma membrane"/>
    <property type="evidence" value="ECO:0007669"/>
    <property type="project" value="EnsemblPlants"/>
</dbReference>
<dbReference type="PANTHER" id="PTHR12266:SF33">
    <property type="entry name" value="CATION_CALCIUM EXCHANGER 5"/>
    <property type="match status" value="1"/>
</dbReference>
<evidence type="ECO:0000256" key="3">
    <source>
        <dbReference type="ARBA" id="ARBA00022449"/>
    </source>
</evidence>
<keyword evidence="3" id="KW-0050">Antiport</keyword>
<dbReference type="InterPro" id="IPR004837">
    <property type="entry name" value="NaCa_Exmemb"/>
</dbReference>
<keyword evidence="7 12" id="KW-1133">Transmembrane helix</keyword>
<dbReference type="Proteomes" id="UP000596660">
    <property type="component" value="Unplaced"/>
</dbReference>
<keyword evidence="10" id="KW-0406">Ion transport</keyword>
<feature type="transmembrane region" description="Helical" evidence="12">
    <location>
        <begin position="247"/>
        <end position="263"/>
    </location>
</feature>
<sequence length="405" mass="44432">MAAVTLLALGNGAPDVFASVAAVAGGETRTGFGAILSAGTFVSAFVVGFVGIYAAPFCVDPSSFVRDVLFYLMAAFLLFYVYLSGELYFWQAFGFVVFYLFFVGFVFWMDFGRGSKIVDFEAQKSVEMTQSEKGGRHIHEIHSGVFPDLKKISKIWEAPVSLLLKLTIPQTSPSEWSRFYQSANIALCPLALLYSCKSFMPMSHPVIFLIPHMHLPLWSVILFSSSSLAILHYIVEKEPPKTEQIHVVLVAFVMSVFWISNVAGELLNCLGALGKILNLPPSILGLTVLAWGNSIGDLVADVAVAKAGQPALAMAGCFAGPMFNMLIGLGTALMIQTAKFYPEPYVLHFHVSIVIAFVFLFLSLMGSLLVVTWSRFRVPRFWGFCLVGLYVLFIFVSLVIAKFTA</sequence>
<keyword evidence="8" id="KW-0915">Sodium</keyword>
<keyword evidence="10" id="KW-0739">Sodium transport</keyword>
<keyword evidence="2" id="KW-0813">Transport</keyword>
<reference evidence="14" key="1">
    <citation type="journal article" date="2017" name="Nature">
        <title>The genome of Chenopodium quinoa.</title>
        <authorList>
            <person name="Jarvis D.E."/>
            <person name="Ho Y.S."/>
            <person name="Lightfoot D.J."/>
            <person name="Schmoeckel S.M."/>
            <person name="Li B."/>
            <person name="Borm T.J.A."/>
            <person name="Ohyanagi H."/>
            <person name="Mineta K."/>
            <person name="Michell C.T."/>
            <person name="Saber N."/>
            <person name="Kharbatia N.M."/>
            <person name="Rupper R.R."/>
            <person name="Sharp A.R."/>
            <person name="Dally N."/>
            <person name="Boughton B.A."/>
            <person name="Woo Y.H."/>
            <person name="Gao G."/>
            <person name="Schijlen E.G.W.M."/>
            <person name="Guo X."/>
            <person name="Momin A.A."/>
            <person name="Negrao S."/>
            <person name="Al-Babili S."/>
            <person name="Gehring C."/>
            <person name="Roessner U."/>
            <person name="Jung C."/>
            <person name="Murphy K."/>
            <person name="Arold S.T."/>
            <person name="Gojobori T."/>
            <person name="van der Linden C.G."/>
            <person name="van Loo E.N."/>
            <person name="Jellen E.N."/>
            <person name="Maughan P.J."/>
            <person name="Tester M."/>
        </authorList>
    </citation>
    <scope>NUCLEOTIDE SEQUENCE [LARGE SCALE GENOMIC DNA]</scope>
    <source>
        <strain evidence="14">cv. PI 614886</strain>
    </source>
</reference>
<evidence type="ECO:0000256" key="12">
    <source>
        <dbReference type="SAM" id="Phobius"/>
    </source>
</evidence>
<keyword evidence="5 12" id="KW-0812">Transmembrane</keyword>
<evidence type="ECO:0000256" key="1">
    <source>
        <dbReference type="ARBA" id="ARBA00004141"/>
    </source>
</evidence>
<comment type="similarity">
    <text evidence="11">Belongs to the Ca(2+):cation antiporter (CaCA) (TC 2.A.19) family. Cation/calcium exchanger (CCX) subfamily.</text>
</comment>
<dbReference type="AlphaFoldDB" id="A0A803KPD6"/>
<dbReference type="Gene3D" id="1.20.1420.30">
    <property type="entry name" value="NCX, central ion-binding region"/>
    <property type="match status" value="2"/>
</dbReference>
<keyword evidence="6" id="KW-0630">Potassium</keyword>
<evidence type="ECO:0000313" key="15">
    <source>
        <dbReference type="Proteomes" id="UP000596660"/>
    </source>
</evidence>
<dbReference type="InterPro" id="IPR051359">
    <property type="entry name" value="CaCA_antiporter"/>
</dbReference>
<evidence type="ECO:0000259" key="13">
    <source>
        <dbReference type="Pfam" id="PF01699"/>
    </source>
</evidence>
<accession>A0A803KPD6</accession>
<evidence type="ECO:0000256" key="10">
    <source>
        <dbReference type="ARBA" id="ARBA00023201"/>
    </source>
</evidence>
<dbReference type="GO" id="GO:0034399">
    <property type="term" value="C:nuclear periphery"/>
    <property type="evidence" value="ECO:0007669"/>
    <property type="project" value="EnsemblPlants"/>
</dbReference>
<dbReference type="GO" id="GO:0015079">
    <property type="term" value="F:potassium ion transmembrane transporter activity"/>
    <property type="evidence" value="ECO:0007669"/>
    <property type="project" value="EnsemblPlants"/>
</dbReference>
<evidence type="ECO:0000256" key="5">
    <source>
        <dbReference type="ARBA" id="ARBA00022692"/>
    </source>
</evidence>
<dbReference type="InterPro" id="IPR044880">
    <property type="entry name" value="NCX_ion-bd_dom_sf"/>
</dbReference>
<evidence type="ECO:0000256" key="9">
    <source>
        <dbReference type="ARBA" id="ARBA00023136"/>
    </source>
</evidence>
<evidence type="ECO:0000256" key="6">
    <source>
        <dbReference type="ARBA" id="ARBA00022958"/>
    </source>
</evidence>
<keyword evidence="15" id="KW-1185">Reference proteome</keyword>
<evidence type="ECO:0000256" key="11">
    <source>
        <dbReference type="ARBA" id="ARBA00038187"/>
    </source>
</evidence>
<name>A0A803KPD6_CHEQI</name>
<keyword evidence="4" id="KW-0633">Potassium transport</keyword>
<feature type="transmembrane region" description="Helical" evidence="12">
    <location>
        <begin position="34"/>
        <end position="55"/>
    </location>
</feature>
<evidence type="ECO:0000313" key="14">
    <source>
        <dbReference type="EnsemblPlants" id="AUR62000892-RA:cds"/>
    </source>
</evidence>
<dbReference type="OMA" id="VKQPIDM"/>
<feature type="transmembrane region" description="Helical" evidence="12">
    <location>
        <begin position="215"/>
        <end position="235"/>
    </location>
</feature>